<keyword evidence="2" id="KW-1185">Reference proteome</keyword>
<gene>
    <name evidence="1" type="ORF">Pla133_52160</name>
</gene>
<dbReference type="EMBL" id="CP036287">
    <property type="protein sequence ID" value="QDU70093.1"/>
    <property type="molecule type" value="Genomic_DNA"/>
</dbReference>
<organism evidence="1 2">
    <name type="scientific">Engelhardtia mirabilis</name>
    <dbReference type="NCBI Taxonomy" id="2528011"/>
    <lineage>
        <taxon>Bacteria</taxon>
        <taxon>Pseudomonadati</taxon>
        <taxon>Planctomycetota</taxon>
        <taxon>Planctomycetia</taxon>
        <taxon>Planctomycetia incertae sedis</taxon>
        <taxon>Engelhardtia</taxon>
    </lineage>
</organism>
<dbReference type="KEGG" id="pbap:Pla133_52160"/>
<protein>
    <submittedName>
        <fullName evidence="1">Uncharacterized protein</fullName>
    </submittedName>
</protein>
<reference evidence="1 2" key="1">
    <citation type="submission" date="2019-02" db="EMBL/GenBank/DDBJ databases">
        <title>Deep-cultivation of Planctomycetes and their phenomic and genomic characterization uncovers novel biology.</title>
        <authorList>
            <person name="Wiegand S."/>
            <person name="Jogler M."/>
            <person name="Boedeker C."/>
            <person name="Pinto D."/>
            <person name="Vollmers J."/>
            <person name="Rivas-Marin E."/>
            <person name="Kohn T."/>
            <person name="Peeters S.H."/>
            <person name="Heuer A."/>
            <person name="Rast P."/>
            <person name="Oberbeckmann S."/>
            <person name="Bunk B."/>
            <person name="Jeske O."/>
            <person name="Meyerdierks A."/>
            <person name="Storesund J.E."/>
            <person name="Kallscheuer N."/>
            <person name="Luecker S."/>
            <person name="Lage O.M."/>
            <person name="Pohl T."/>
            <person name="Merkel B.J."/>
            <person name="Hornburger P."/>
            <person name="Mueller R.-W."/>
            <person name="Bruemmer F."/>
            <person name="Labrenz M."/>
            <person name="Spormann A.M."/>
            <person name="Op den Camp H."/>
            <person name="Overmann J."/>
            <person name="Amann R."/>
            <person name="Jetten M.S.M."/>
            <person name="Mascher T."/>
            <person name="Medema M.H."/>
            <person name="Devos D.P."/>
            <person name="Kaster A.-K."/>
            <person name="Ovreas L."/>
            <person name="Rohde M."/>
            <person name="Galperin M.Y."/>
            <person name="Jogler C."/>
        </authorList>
    </citation>
    <scope>NUCLEOTIDE SEQUENCE [LARGE SCALE GENOMIC DNA]</scope>
    <source>
        <strain evidence="1 2">Pla133</strain>
    </source>
</reference>
<dbReference type="AlphaFoldDB" id="A0A518BSZ8"/>
<dbReference type="RefSeq" id="WP_145070610.1">
    <property type="nucleotide sequence ID" value="NZ_CP036296.1"/>
</dbReference>
<evidence type="ECO:0000313" key="1">
    <source>
        <dbReference type="EMBL" id="QDU70093.1"/>
    </source>
</evidence>
<dbReference type="Proteomes" id="UP000316921">
    <property type="component" value="Chromosome"/>
</dbReference>
<sequence length="82" mass="9014">MEKFTFPSAAVAAELVPNFVEARLHTDGRVNIDRIQGLQRDLAGTVANPYYVVVDPATGERLGEGPYMSAQKFAQFLQDARS</sequence>
<evidence type="ECO:0000313" key="2">
    <source>
        <dbReference type="Proteomes" id="UP000316921"/>
    </source>
</evidence>
<name>A0A518BSZ8_9BACT</name>
<proteinExistence type="predicted"/>
<accession>A0A518BSZ8</accession>